<name>A0A1C7D9N7_9SPHN</name>
<evidence type="ECO:0000313" key="1">
    <source>
        <dbReference type="EMBL" id="ANU08082.1"/>
    </source>
</evidence>
<protein>
    <recommendedName>
        <fullName evidence="3">Hpt domain protein</fullName>
    </recommendedName>
</protein>
<proteinExistence type="predicted"/>
<dbReference type="Proteomes" id="UP000092698">
    <property type="component" value="Chromosome"/>
</dbReference>
<dbReference type="KEGG" id="anh:A6F65_01787"/>
<reference evidence="1 2" key="1">
    <citation type="submission" date="2016-07" db="EMBL/GenBank/DDBJ databases">
        <title>Complete genome sequence of Altererythrobacter namhicola JCM 16345T, containing esterase-encoding genes.</title>
        <authorList>
            <person name="Cheng H."/>
            <person name="Wu Y.-H."/>
            <person name="Jian S.-L."/>
            <person name="Huo Y.-Y."/>
            <person name="Wang C.-S."/>
            <person name="Xu X.-W."/>
        </authorList>
    </citation>
    <scope>NUCLEOTIDE SEQUENCE [LARGE SCALE GENOMIC DNA]</scope>
    <source>
        <strain evidence="1 2">JCM 16345</strain>
    </source>
</reference>
<dbReference type="PATRIC" id="fig|645517.4.peg.1773"/>
<keyword evidence="2" id="KW-1185">Reference proteome</keyword>
<dbReference type="OrthoDB" id="7427752at2"/>
<evidence type="ECO:0008006" key="3">
    <source>
        <dbReference type="Google" id="ProtNLM"/>
    </source>
</evidence>
<accession>A0A1C7D9N7</accession>
<organism evidence="1 2">
    <name type="scientific">Paraurantiacibacter namhicola</name>
    <dbReference type="NCBI Taxonomy" id="645517"/>
    <lineage>
        <taxon>Bacteria</taxon>
        <taxon>Pseudomonadati</taxon>
        <taxon>Pseudomonadota</taxon>
        <taxon>Alphaproteobacteria</taxon>
        <taxon>Sphingomonadales</taxon>
        <taxon>Erythrobacteraceae</taxon>
        <taxon>Paraurantiacibacter</taxon>
    </lineage>
</organism>
<dbReference type="RefSeq" id="WP_067787887.1">
    <property type="nucleotide sequence ID" value="NZ_CP016545.1"/>
</dbReference>
<sequence>MAYDSGRMDANLAAAAGEDPVLMAELRAAFAQSVAQHVDLLSRARCDGNWEMAASRLRGLGHSFHSERLAQLAEDALSSAPGDPVALRKLREFEQDLQTR</sequence>
<dbReference type="AlphaFoldDB" id="A0A1C7D9N7"/>
<evidence type="ECO:0000313" key="2">
    <source>
        <dbReference type="Proteomes" id="UP000092698"/>
    </source>
</evidence>
<dbReference type="STRING" id="645517.A6F65_01787"/>
<dbReference type="EMBL" id="CP016545">
    <property type="protein sequence ID" value="ANU08082.1"/>
    <property type="molecule type" value="Genomic_DNA"/>
</dbReference>
<gene>
    <name evidence="1" type="ORF">A6F65_01787</name>
</gene>